<feature type="coiled-coil region" evidence="3">
    <location>
        <begin position="400"/>
        <end position="427"/>
    </location>
</feature>
<evidence type="ECO:0000256" key="1">
    <source>
        <dbReference type="ARBA" id="ARBA00022723"/>
    </source>
</evidence>
<dbReference type="OrthoDB" id="8783038at2759"/>
<evidence type="ECO:0000259" key="5">
    <source>
        <dbReference type="PROSITE" id="PS50081"/>
    </source>
</evidence>
<dbReference type="InterPro" id="IPR002219">
    <property type="entry name" value="PKC_DAG/PE"/>
</dbReference>
<feature type="compositionally biased region" description="Acidic residues" evidence="4">
    <location>
        <begin position="951"/>
        <end position="966"/>
    </location>
</feature>
<dbReference type="PROSITE" id="PS00479">
    <property type="entry name" value="ZF_DAG_PE_1"/>
    <property type="match status" value="1"/>
</dbReference>
<keyword evidence="2" id="KW-0862">Zinc</keyword>
<dbReference type="SUPFAM" id="SSF57889">
    <property type="entry name" value="Cysteine-rich domain"/>
    <property type="match status" value="2"/>
</dbReference>
<gene>
    <name evidence="6" type="ORF">FCC1311_104052</name>
</gene>
<keyword evidence="7" id="KW-1185">Reference proteome</keyword>
<evidence type="ECO:0000256" key="3">
    <source>
        <dbReference type="SAM" id="Coils"/>
    </source>
</evidence>
<proteinExistence type="predicted"/>
<feature type="region of interest" description="Disordered" evidence="4">
    <location>
        <begin position="850"/>
        <end position="872"/>
    </location>
</feature>
<dbReference type="PROSITE" id="PS50081">
    <property type="entry name" value="ZF_DAG_PE_2"/>
    <property type="match status" value="2"/>
</dbReference>
<accession>A0A2R5H0B0</accession>
<dbReference type="CDD" id="cd00029">
    <property type="entry name" value="C1"/>
    <property type="match status" value="2"/>
</dbReference>
<evidence type="ECO:0000313" key="6">
    <source>
        <dbReference type="EMBL" id="GBG34181.1"/>
    </source>
</evidence>
<feature type="domain" description="Phorbol-ester/DAG-type" evidence="5">
    <location>
        <begin position="101"/>
        <end position="153"/>
    </location>
</feature>
<dbReference type="SMART" id="SM00109">
    <property type="entry name" value="C1"/>
    <property type="match status" value="2"/>
</dbReference>
<keyword evidence="1" id="KW-0479">Metal-binding</keyword>
<comment type="caution">
    <text evidence="6">The sequence shown here is derived from an EMBL/GenBank/DDBJ whole genome shotgun (WGS) entry which is preliminary data.</text>
</comment>
<dbReference type="EMBL" id="BEYU01000183">
    <property type="protein sequence ID" value="GBG34181.1"/>
    <property type="molecule type" value="Genomic_DNA"/>
</dbReference>
<dbReference type="GO" id="GO:0046872">
    <property type="term" value="F:metal ion binding"/>
    <property type="evidence" value="ECO:0007669"/>
    <property type="project" value="UniProtKB-KW"/>
</dbReference>
<evidence type="ECO:0000313" key="7">
    <source>
        <dbReference type="Proteomes" id="UP000241890"/>
    </source>
</evidence>
<dbReference type="GO" id="GO:0016301">
    <property type="term" value="F:kinase activity"/>
    <property type="evidence" value="ECO:0007669"/>
    <property type="project" value="UniProtKB-KW"/>
</dbReference>
<feature type="domain" description="Phorbol-ester/DAG-type" evidence="5">
    <location>
        <begin position="21"/>
        <end position="97"/>
    </location>
</feature>
<protein>
    <submittedName>
        <fullName evidence="6">Protein kinase C</fullName>
    </submittedName>
</protein>
<feature type="region of interest" description="Disordered" evidence="4">
    <location>
        <begin position="194"/>
        <end position="249"/>
    </location>
</feature>
<name>A0A2R5H0B0_9STRA</name>
<feature type="region of interest" description="Disordered" evidence="4">
    <location>
        <begin position="944"/>
        <end position="978"/>
    </location>
</feature>
<sequence>MLPASLKRSVTARQAAPTKVAHDFEKQRFSTMTRCFVCDEMIEHDVLRGIMDYTTSIRYVLGASSLADYVPKGDGCTCRVCGVNVHESCASQIQSSCVRVTHNFELRSWPPLTKHCYACGLSLQGLFNQGYQCTECGVICHALCRTNVNIRYCEAAPDVDIFDGDPNRDTRIEGEGDLYEYVGDDPDRVAEIDAERSSSARSGASAAQRNSWRSSVRRAAAAVTGGAARGSGRHQARHEDGEHAPAAGAAPIQIPSSLKDMGKELRKLHTQSQGISMAEAERWNREQVPRLRVLKKELTSHKKKLKAARDKVSAKVDKRGRARAIHYRTFAKKLISKHMKKKMKKGAIDDTVNELLELYSMHRCRETELLDELAQMLPPEAGPAIEKEREEGPCRPNGKLERSLEDLDKLRKQVQVATQSLEAVRRELYFPRWRHWFLRVGLEGTYAALGALWLEQFQGSIAIRFAMLPTSEKKDAKLVPTVVIALGGYDTEYDFDEMGTSNRAARHRQKESEAGMSLVARVEQLSVSGSSLPMSITLDQLSLDLEFYLNIEMEYVTSRKKNILGSWQLKPNAFSLKFKRFGLNFKGGSVSVPDALLRTVVKNLLVSAAKQSVKAALPPEFGEYMHFMHKHTPTNMRADADGANNGKHAGQTSNDQLRYHGRIDVNAEIDLESLDHVMESSEVKPPPKPRGIMSGAMRGATRAVMAAAGVTSGPARHAYKDEPVQTRVERALGLDAHQIDLFIRAQQELGLTHNALFPEDSLTELGLKAIYSVRDDPSVTAEAANRIGLRYLNGDLLSTEVPLKTIIDIVQYVLTYFGPTARKNPHTPRILALWQGALDKTLRKMLQSNSFRAHHDDEPAGSTRSIRSRSTNDDSDRRVRRIIIADFIDRVLKLARRRIITRIEMLHWDAALGVSSMQKVARDKMLQAAANSRGGNAMVFQMKSSGRDEVNVDADDGLDGDDEDDDRNTGANTNSMHLDSLRGMLRSAGVTSHGLADDEDDDDDDEDLGVEDLLEGVEDPQRNASSIEELPFGEKQRIKEAQIHARFDQQAQYLDFVRQKLLREMVFTVAASAGQGKFNLEITDGELVAPVDFAVLLGGTVFSNRSRVNNWPWRRMVRVEKDGHVHLAIVQILDRGDGPGTETYTDPDDEDGIHLLHSGLRTHLQSVGHPLRDIMHLSILPEKPCTSWSDAGQVSFSWNGDRDLRFSAHMDRFRAHGGLPTLHKFSSDILDWSLRAVTDPRLEEISRFALSVLIRYATLNTFDGGIWTNFQMESTEDDLFLRASIPDRARSAVSLDLQHDFMDFTDDISHFIEFYRTDPVDLGNLTRTVS</sequence>
<dbReference type="Proteomes" id="UP000241890">
    <property type="component" value="Unassembled WGS sequence"/>
</dbReference>
<dbReference type="InParanoid" id="A0A2R5H0B0"/>
<reference evidence="6 7" key="1">
    <citation type="submission" date="2017-12" db="EMBL/GenBank/DDBJ databases">
        <title>Sequencing, de novo assembly and annotation of complete genome of a new Thraustochytrid species, strain FCC1311.</title>
        <authorList>
            <person name="Sedici K."/>
            <person name="Godart F."/>
            <person name="Aiese Cigliano R."/>
            <person name="Sanseverino W."/>
            <person name="Barakat M."/>
            <person name="Ortet P."/>
            <person name="Marechal E."/>
            <person name="Cagnac O."/>
            <person name="Amato A."/>
        </authorList>
    </citation>
    <scope>NUCLEOTIDE SEQUENCE [LARGE SCALE GENOMIC DNA]</scope>
</reference>
<evidence type="ECO:0000256" key="4">
    <source>
        <dbReference type="SAM" id="MobiDB-lite"/>
    </source>
</evidence>
<evidence type="ECO:0000256" key="2">
    <source>
        <dbReference type="ARBA" id="ARBA00022833"/>
    </source>
</evidence>
<keyword evidence="6" id="KW-0808">Transferase</keyword>
<dbReference type="Pfam" id="PF00130">
    <property type="entry name" value="C1_1"/>
    <property type="match status" value="1"/>
</dbReference>
<organism evidence="6 7">
    <name type="scientific">Hondaea fermentalgiana</name>
    <dbReference type="NCBI Taxonomy" id="2315210"/>
    <lineage>
        <taxon>Eukaryota</taxon>
        <taxon>Sar</taxon>
        <taxon>Stramenopiles</taxon>
        <taxon>Bigyra</taxon>
        <taxon>Labyrinthulomycetes</taxon>
        <taxon>Thraustochytrida</taxon>
        <taxon>Thraustochytriidae</taxon>
        <taxon>Hondaea</taxon>
    </lineage>
</organism>
<keyword evidence="3" id="KW-0175">Coiled coil</keyword>
<feature type="compositionally biased region" description="Low complexity" evidence="4">
    <location>
        <begin position="199"/>
        <end position="226"/>
    </location>
</feature>
<dbReference type="Gene3D" id="3.30.60.20">
    <property type="match status" value="2"/>
</dbReference>
<dbReference type="InterPro" id="IPR046349">
    <property type="entry name" value="C1-like_sf"/>
</dbReference>
<keyword evidence="6" id="KW-0418">Kinase</keyword>